<organism evidence="2 3">
    <name type="scientific">Mycobacteroides abscessus</name>
    <dbReference type="NCBI Taxonomy" id="36809"/>
    <lineage>
        <taxon>Bacteria</taxon>
        <taxon>Bacillati</taxon>
        <taxon>Actinomycetota</taxon>
        <taxon>Actinomycetes</taxon>
        <taxon>Mycobacteriales</taxon>
        <taxon>Mycobacteriaceae</taxon>
        <taxon>Mycobacteroides</taxon>
    </lineage>
</organism>
<sequence length="77" mass="8359">MAAPTAETPEQPDEITVTKAATTYNVSKRTLQALAVSGRIPARLVGKTYLLDHQAVRLYAQARQATRDLNDYAQAAS</sequence>
<gene>
    <name evidence="2" type="ORF">ERS075527_05044</name>
</gene>
<evidence type="ECO:0000259" key="1">
    <source>
        <dbReference type="Pfam" id="PF12728"/>
    </source>
</evidence>
<dbReference type="EMBL" id="CSUW01000016">
    <property type="protein sequence ID" value="CPT66528.1"/>
    <property type="molecule type" value="Genomic_DNA"/>
</dbReference>
<accession>A0AB33TEG8</accession>
<dbReference type="NCBIfam" id="TIGR01764">
    <property type="entry name" value="excise"/>
    <property type="match status" value="1"/>
</dbReference>
<dbReference type="RefSeq" id="WP_052536770.1">
    <property type="nucleotide sequence ID" value="NZ_CP014958.1"/>
</dbReference>
<dbReference type="GO" id="GO:0003677">
    <property type="term" value="F:DNA binding"/>
    <property type="evidence" value="ECO:0007669"/>
    <property type="project" value="InterPro"/>
</dbReference>
<dbReference type="InterPro" id="IPR010093">
    <property type="entry name" value="SinI_DNA-bd"/>
</dbReference>
<comment type="caution">
    <text evidence="2">The sequence shown here is derived from an EMBL/GenBank/DDBJ whole genome shotgun (WGS) entry which is preliminary data.</text>
</comment>
<name>A0AB33TEG8_9MYCO</name>
<dbReference type="InterPro" id="IPR041657">
    <property type="entry name" value="HTH_17"/>
</dbReference>
<feature type="domain" description="Helix-turn-helix" evidence="1">
    <location>
        <begin position="16"/>
        <end position="63"/>
    </location>
</feature>
<dbReference type="Pfam" id="PF12728">
    <property type="entry name" value="HTH_17"/>
    <property type="match status" value="1"/>
</dbReference>
<evidence type="ECO:0000313" key="3">
    <source>
        <dbReference type="Proteomes" id="UP000038487"/>
    </source>
</evidence>
<dbReference type="AlphaFoldDB" id="A0AB33TEG8"/>
<dbReference type="Proteomes" id="UP000038487">
    <property type="component" value="Unassembled WGS sequence"/>
</dbReference>
<proteinExistence type="predicted"/>
<protein>
    <submittedName>
        <fullName evidence="2">DNA binding domain, excisionase family</fullName>
    </submittedName>
</protein>
<evidence type="ECO:0000313" key="2">
    <source>
        <dbReference type="EMBL" id="CPT66528.1"/>
    </source>
</evidence>
<reference evidence="2 3" key="1">
    <citation type="submission" date="2015-03" db="EMBL/GenBank/DDBJ databases">
        <authorList>
            <consortium name="Pathogen Informatics"/>
            <person name="Murphy D."/>
        </authorList>
    </citation>
    <scope>NUCLEOTIDE SEQUENCE [LARGE SCALE GENOMIC DNA]</scope>
    <source>
        <strain evidence="2 3">PAP036</strain>
    </source>
</reference>